<evidence type="ECO:0000256" key="7">
    <source>
        <dbReference type="ARBA" id="ARBA00052233"/>
    </source>
</evidence>
<evidence type="ECO:0000256" key="3">
    <source>
        <dbReference type="ARBA" id="ARBA00022723"/>
    </source>
</evidence>
<keyword evidence="4" id="KW-0223">Dioxygenase</keyword>
<comment type="cofactor">
    <cofactor evidence="1">
        <name>L-ascorbate</name>
        <dbReference type="ChEBI" id="CHEBI:38290"/>
    </cofactor>
</comment>
<keyword evidence="11" id="KW-1185">Reference proteome</keyword>
<dbReference type="GO" id="GO:0016705">
    <property type="term" value="F:oxidoreductase activity, acting on paired donors, with incorporation or reduction of molecular oxygen"/>
    <property type="evidence" value="ECO:0007669"/>
    <property type="project" value="UniProtKB-ARBA"/>
</dbReference>
<name>A0A5J5C6H1_9ASTE</name>
<evidence type="ECO:0000313" key="10">
    <source>
        <dbReference type="EMBL" id="KAA8550769.1"/>
    </source>
</evidence>
<dbReference type="InterPro" id="IPR027443">
    <property type="entry name" value="IPNS-like_sf"/>
</dbReference>
<organism evidence="10 11">
    <name type="scientific">Nyssa sinensis</name>
    <dbReference type="NCBI Taxonomy" id="561372"/>
    <lineage>
        <taxon>Eukaryota</taxon>
        <taxon>Viridiplantae</taxon>
        <taxon>Streptophyta</taxon>
        <taxon>Embryophyta</taxon>
        <taxon>Tracheophyta</taxon>
        <taxon>Spermatophyta</taxon>
        <taxon>Magnoliopsida</taxon>
        <taxon>eudicotyledons</taxon>
        <taxon>Gunneridae</taxon>
        <taxon>Pentapetalae</taxon>
        <taxon>asterids</taxon>
        <taxon>Cornales</taxon>
        <taxon>Nyssaceae</taxon>
        <taxon>Nyssa</taxon>
    </lineage>
</organism>
<dbReference type="Pfam" id="PF03171">
    <property type="entry name" value="2OG-FeII_Oxy"/>
    <property type="match status" value="1"/>
</dbReference>
<keyword evidence="5 8" id="KW-0560">Oxidoreductase</keyword>
<keyword evidence="3 8" id="KW-0479">Metal-binding</keyword>
<dbReference type="EMBL" id="CM018031">
    <property type="protein sequence ID" value="KAA8550769.1"/>
    <property type="molecule type" value="Genomic_DNA"/>
</dbReference>
<dbReference type="InterPro" id="IPR044861">
    <property type="entry name" value="IPNS-like_FE2OG_OXY"/>
</dbReference>
<protein>
    <recommendedName>
        <fullName evidence="9">Fe2OG dioxygenase domain-containing protein</fullName>
    </recommendedName>
</protein>
<dbReference type="Gene3D" id="2.60.120.330">
    <property type="entry name" value="B-lactam Antibiotic, Isopenicillin N Synthase, Chain"/>
    <property type="match status" value="1"/>
</dbReference>
<dbReference type="Proteomes" id="UP000325577">
    <property type="component" value="Linkage Group LG0"/>
</dbReference>
<evidence type="ECO:0000256" key="4">
    <source>
        <dbReference type="ARBA" id="ARBA00022964"/>
    </source>
</evidence>
<dbReference type="GO" id="GO:0051213">
    <property type="term" value="F:dioxygenase activity"/>
    <property type="evidence" value="ECO:0007669"/>
    <property type="project" value="UniProtKB-KW"/>
</dbReference>
<dbReference type="PROSITE" id="PS51471">
    <property type="entry name" value="FE2OG_OXY"/>
    <property type="match status" value="1"/>
</dbReference>
<dbReference type="InterPro" id="IPR005123">
    <property type="entry name" value="Oxoglu/Fe-dep_dioxygenase_dom"/>
</dbReference>
<dbReference type="AlphaFoldDB" id="A0A5J5C6H1"/>
<evidence type="ECO:0000256" key="5">
    <source>
        <dbReference type="ARBA" id="ARBA00023002"/>
    </source>
</evidence>
<evidence type="ECO:0000313" key="11">
    <source>
        <dbReference type="Proteomes" id="UP000325577"/>
    </source>
</evidence>
<dbReference type="InterPro" id="IPR050295">
    <property type="entry name" value="Plant_2OG-oxidoreductases"/>
</dbReference>
<evidence type="ECO:0000259" key="9">
    <source>
        <dbReference type="PROSITE" id="PS51471"/>
    </source>
</evidence>
<accession>A0A5J5C6H1</accession>
<feature type="domain" description="Fe2OG dioxygenase" evidence="9">
    <location>
        <begin position="186"/>
        <end position="288"/>
    </location>
</feature>
<evidence type="ECO:0000256" key="2">
    <source>
        <dbReference type="ARBA" id="ARBA00008056"/>
    </source>
</evidence>
<reference evidence="10 11" key="1">
    <citation type="submission" date="2019-09" db="EMBL/GenBank/DDBJ databases">
        <title>A chromosome-level genome assembly of the Chinese tupelo Nyssa sinensis.</title>
        <authorList>
            <person name="Yang X."/>
            <person name="Kang M."/>
            <person name="Yang Y."/>
            <person name="Xiong H."/>
            <person name="Wang M."/>
            <person name="Zhang Z."/>
            <person name="Wang Z."/>
            <person name="Wu H."/>
            <person name="Ma T."/>
            <person name="Liu J."/>
            <person name="Xi Z."/>
        </authorList>
    </citation>
    <scope>NUCLEOTIDE SEQUENCE [LARGE SCALE GENOMIC DNA]</scope>
    <source>
        <strain evidence="10">J267</strain>
        <tissue evidence="10">Leaf</tissue>
    </source>
</reference>
<evidence type="ECO:0000256" key="1">
    <source>
        <dbReference type="ARBA" id="ARBA00001961"/>
    </source>
</evidence>
<sequence length="339" mass="38780">MEKLISSRCNLQSVPESYILPPERRPGELIVPLCNTIPVIDLHGEFGCNRSELIQQIIKSSQEFGFFQLVNHGVSVELMRDVLIVAKKFFELPAEDKASLYSEDPKQCCRLYTSIDYATEKVHFWRDNLRHPCHPLKDHLHHWPQKPTQYREVVGRYSVEVRKLSFWLLDLIRDGLGLESGYFRDNLSQVQLMALNHYPPCPDPSLTLGLPKHSDVNLITLLNQQDVLGLQVLKDEKWLAVEPLPNAFVVNIGLMLQIISNGKLKSADHRVVTNTSVTRTTVASFIHPSSDSHIEPAKVLVSKRSPPLYRAFIYKDFVITYRVHTHEGKPPLEHLELPS</sequence>
<proteinExistence type="inferred from homology"/>
<dbReference type="GO" id="GO:0002229">
    <property type="term" value="P:defense response to oomycetes"/>
    <property type="evidence" value="ECO:0007669"/>
    <property type="project" value="UniProtKB-ARBA"/>
</dbReference>
<dbReference type="FunFam" id="2.60.120.330:FF:000007">
    <property type="entry name" value="Protein DMR6-like oxygenase 2"/>
    <property type="match status" value="1"/>
</dbReference>
<dbReference type="InterPro" id="IPR026992">
    <property type="entry name" value="DIOX_N"/>
</dbReference>
<comment type="similarity">
    <text evidence="2 8">Belongs to the iron/ascorbate-dependent oxidoreductase family.</text>
</comment>
<dbReference type="Pfam" id="PF14226">
    <property type="entry name" value="DIOX_N"/>
    <property type="match status" value="1"/>
</dbReference>
<dbReference type="GO" id="GO:0046872">
    <property type="term" value="F:metal ion binding"/>
    <property type="evidence" value="ECO:0007669"/>
    <property type="project" value="UniProtKB-KW"/>
</dbReference>
<evidence type="ECO:0000256" key="6">
    <source>
        <dbReference type="ARBA" id="ARBA00023004"/>
    </source>
</evidence>
<evidence type="ECO:0000256" key="8">
    <source>
        <dbReference type="RuleBase" id="RU003682"/>
    </source>
</evidence>
<keyword evidence="6 8" id="KW-0408">Iron</keyword>
<gene>
    <name evidence="10" type="ORF">F0562_002453</name>
</gene>
<dbReference type="PANTHER" id="PTHR47991">
    <property type="entry name" value="OXOGLUTARATE/IRON-DEPENDENT DIOXYGENASE"/>
    <property type="match status" value="1"/>
</dbReference>
<comment type="catalytic activity">
    <reaction evidence="7">
        <text>salicylate + NADH + O2 + H(+) = 2,3-dihydroxybenzoate + NAD(+) + H2O</text>
        <dbReference type="Rhea" id="RHEA:51792"/>
        <dbReference type="ChEBI" id="CHEBI:15377"/>
        <dbReference type="ChEBI" id="CHEBI:15378"/>
        <dbReference type="ChEBI" id="CHEBI:15379"/>
        <dbReference type="ChEBI" id="CHEBI:30762"/>
        <dbReference type="ChEBI" id="CHEBI:36654"/>
        <dbReference type="ChEBI" id="CHEBI:57540"/>
        <dbReference type="ChEBI" id="CHEBI:57945"/>
    </reaction>
</comment>
<dbReference type="OrthoDB" id="406156at2759"/>
<dbReference type="SUPFAM" id="SSF51197">
    <property type="entry name" value="Clavaminate synthase-like"/>
    <property type="match status" value="1"/>
</dbReference>